<feature type="binding site" evidence="5">
    <location>
        <position position="120"/>
    </location>
    <ligand>
        <name>Zn(2+)</name>
        <dbReference type="ChEBI" id="CHEBI:29105"/>
    </ligand>
</feature>
<evidence type="ECO:0000256" key="4">
    <source>
        <dbReference type="ARBA" id="ARBA00030762"/>
    </source>
</evidence>
<comment type="cofactor">
    <cofactor evidence="5">
        <name>Zn(2+)</name>
        <dbReference type="ChEBI" id="CHEBI:29105"/>
    </cofactor>
    <text evidence="5">Binds 1 zinc ion per subunit.</text>
</comment>
<feature type="domain" description="Mannose-6-phosphate isomerase cupin" evidence="8">
    <location>
        <begin position="249"/>
        <end position="315"/>
    </location>
</feature>
<sequence>MKLYPLKFEPIFKYRMWGGNKLETVLNKSISESNIGESWEISAVSGDENKVSQGFLKGKTLPELIEGYKEALLGETVYKRFGGEFPLLIKFIDTAKPLSVQLHPNDDYAKKYHDSFGKNEMWYIMQADDDAEIIVGFDKKSDKESFAASLKDKSIIELLNSEKTKKGDVFHIPTGRIHAIGAGVLLAEIQQTSDVTYRVYDYDRVDTQTGTKRELHIDKAIDVIDFQIEENGYKTAYPSHENESNELIHTPYFKTSFIPLRGSLNKDYSNTDSFVIFICVEGTSELSCQGDSFQLNKGETLLLPACINHITLKGDSADILEVTV</sequence>
<dbReference type="CDD" id="cd07010">
    <property type="entry name" value="cupin_PMI_type_I_N_bac"/>
    <property type="match status" value="1"/>
</dbReference>
<feature type="domain" description="Phosphomannose isomerase type I catalytic" evidence="7">
    <location>
        <begin position="7"/>
        <end position="116"/>
    </location>
</feature>
<dbReference type="InterPro" id="IPR051804">
    <property type="entry name" value="Carb_Metab_Reg_Kinase/Isom"/>
</dbReference>
<dbReference type="GO" id="GO:0004476">
    <property type="term" value="F:mannose-6-phosphate isomerase activity"/>
    <property type="evidence" value="ECO:0007669"/>
    <property type="project" value="InterPro"/>
</dbReference>
<evidence type="ECO:0000256" key="6">
    <source>
        <dbReference type="PIRSR" id="PIRSR036894-2"/>
    </source>
</evidence>
<keyword evidence="1 5" id="KW-0479">Metal-binding</keyword>
<dbReference type="AlphaFoldDB" id="A0A6M0CI59"/>
<keyword evidence="10" id="KW-1185">Reference proteome</keyword>
<dbReference type="InterPro" id="IPR011051">
    <property type="entry name" value="RmlC_Cupin_sf"/>
</dbReference>
<feature type="binding site" evidence="5">
    <location>
        <position position="103"/>
    </location>
    <ligand>
        <name>Zn(2+)</name>
        <dbReference type="ChEBI" id="CHEBI:29105"/>
    </ligand>
</feature>
<feature type="active site" evidence="6">
    <location>
        <position position="198"/>
    </location>
</feature>
<comment type="caution">
    <text evidence="9">The sequence shown here is derived from an EMBL/GenBank/DDBJ whole genome shotgun (WGS) entry which is preliminary data.</text>
</comment>
<evidence type="ECO:0000259" key="8">
    <source>
        <dbReference type="Pfam" id="PF21621"/>
    </source>
</evidence>
<dbReference type="InterPro" id="IPR014710">
    <property type="entry name" value="RmlC-like_jellyroll"/>
</dbReference>
<evidence type="ECO:0000256" key="3">
    <source>
        <dbReference type="ARBA" id="ARBA00029741"/>
    </source>
</evidence>
<organism evidence="9 10">
    <name type="scientific">Spongiivirga citrea</name>
    <dbReference type="NCBI Taxonomy" id="1481457"/>
    <lineage>
        <taxon>Bacteria</taxon>
        <taxon>Pseudomonadati</taxon>
        <taxon>Bacteroidota</taxon>
        <taxon>Flavobacteriia</taxon>
        <taxon>Flavobacteriales</taxon>
        <taxon>Flavobacteriaceae</taxon>
        <taxon>Spongiivirga</taxon>
    </lineage>
</organism>
<dbReference type="InterPro" id="IPR014628">
    <property type="entry name" value="Man6P_isomerase_Firm_short"/>
</dbReference>
<reference evidence="9 10" key="1">
    <citation type="submission" date="2020-01" db="EMBL/GenBank/DDBJ databases">
        <title>Spongiivirga citrea KCTC 32990T.</title>
        <authorList>
            <person name="Wang G."/>
        </authorList>
    </citation>
    <scope>NUCLEOTIDE SEQUENCE [LARGE SCALE GENOMIC DNA]</scope>
    <source>
        <strain evidence="9 10">KCTC 32990</strain>
    </source>
</reference>
<keyword evidence="9" id="KW-0413">Isomerase</keyword>
<evidence type="ECO:0000259" key="7">
    <source>
        <dbReference type="Pfam" id="PF20511"/>
    </source>
</evidence>
<evidence type="ECO:0000256" key="2">
    <source>
        <dbReference type="ARBA" id="ARBA00022833"/>
    </source>
</evidence>
<dbReference type="InterPro" id="IPR049071">
    <property type="entry name" value="MPI_cupin_dom"/>
</dbReference>
<protein>
    <recommendedName>
        <fullName evidence="3">Phosphohexomutase</fullName>
    </recommendedName>
    <alternativeName>
        <fullName evidence="4">Phosphomannose isomerase</fullName>
    </alternativeName>
</protein>
<evidence type="ECO:0000256" key="1">
    <source>
        <dbReference type="ARBA" id="ARBA00022723"/>
    </source>
</evidence>
<dbReference type="RefSeq" id="WP_164029997.1">
    <property type="nucleotide sequence ID" value="NZ_JAABOQ010000002.1"/>
</dbReference>
<dbReference type="PANTHER" id="PTHR42742">
    <property type="entry name" value="TRANSCRIPTIONAL REPRESSOR MPRA"/>
    <property type="match status" value="1"/>
</dbReference>
<dbReference type="GO" id="GO:0008270">
    <property type="term" value="F:zinc ion binding"/>
    <property type="evidence" value="ECO:0007669"/>
    <property type="project" value="InterPro"/>
</dbReference>
<accession>A0A6M0CI59</accession>
<evidence type="ECO:0000313" key="9">
    <source>
        <dbReference type="EMBL" id="NER16643.1"/>
    </source>
</evidence>
<dbReference type="SUPFAM" id="SSF51182">
    <property type="entry name" value="RmlC-like cupins"/>
    <property type="match status" value="1"/>
</dbReference>
<dbReference type="Proteomes" id="UP000474296">
    <property type="component" value="Unassembled WGS sequence"/>
</dbReference>
<dbReference type="GO" id="GO:0005975">
    <property type="term" value="P:carbohydrate metabolic process"/>
    <property type="evidence" value="ECO:0007669"/>
    <property type="project" value="InterPro"/>
</dbReference>
<proteinExistence type="predicted"/>
<dbReference type="PANTHER" id="PTHR42742:SF3">
    <property type="entry name" value="FRUCTOKINASE"/>
    <property type="match status" value="1"/>
</dbReference>
<evidence type="ECO:0000313" key="10">
    <source>
        <dbReference type="Proteomes" id="UP000474296"/>
    </source>
</evidence>
<dbReference type="InterPro" id="IPR046457">
    <property type="entry name" value="PMI_typeI_cat"/>
</dbReference>
<feature type="binding site" evidence="5">
    <location>
        <position position="178"/>
    </location>
    <ligand>
        <name>Zn(2+)</name>
        <dbReference type="ChEBI" id="CHEBI:29105"/>
    </ligand>
</feature>
<dbReference type="Pfam" id="PF20511">
    <property type="entry name" value="PMI_typeI_cat"/>
    <property type="match status" value="1"/>
</dbReference>
<dbReference type="EMBL" id="JAABOQ010000002">
    <property type="protein sequence ID" value="NER16643.1"/>
    <property type="molecule type" value="Genomic_DNA"/>
</dbReference>
<dbReference type="Gene3D" id="2.60.120.10">
    <property type="entry name" value="Jelly Rolls"/>
    <property type="match status" value="2"/>
</dbReference>
<evidence type="ECO:0000256" key="5">
    <source>
        <dbReference type="PIRSR" id="PIRSR036894-1"/>
    </source>
</evidence>
<dbReference type="Pfam" id="PF21621">
    <property type="entry name" value="MPI_cupin_dom"/>
    <property type="match status" value="1"/>
</dbReference>
<gene>
    <name evidence="9" type="ORF">GWK10_05440</name>
</gene>
<keyword evidence="2 5" id="KW-0862">Zinc</keyword>
<name>A0A6M0CI59_9FLAO</name>
<dbReference type="PIRSF" id="PIRSF036894">
    <property type="entry name" value="PMI_Firm_short"/>
    <property type="match status" value="1"/>
</dbReference>